<keyword evidence="4" id="KW-1185">Reference proteome</keyword>
<sequence>MTIILFLVDTSASMNQRTYLGTSLIDISKASVESFMKIRSRDANSRWDRYMLLTLEDPPSNIKAGWKESHATFINELKNLTAIGLSSLGPSLKHAFDLLNINRMQSGIDTYGQGRCPFYLEPAVIIVITDGGKLTTTNGVQPELNLPMLSTVPGSELTKEPFRWDQRIFGLVLKIPGSVPMDMTGNMYIPSADSHPLDAMCEVTGGRSYAVFTQKMLNATLDSLVQKVQSGVVINFEKIGPEPTPVLIEGKMENVDNNGNSKENQDVNKPIQQEMEDDKKAVLQQIQQQLPGNNQWQNCRKLIYVPRSAQKGYSVGHWPIPEAYWPDIGSATLPPRSAQPVLKFCCTDCEPMVIENLPFDKYELEPSPLTQFILERRLPNSCWQVFISNSAKYSDTGHPFGYLKASSALSCVNLFIMPYNYPVLLPLLDELFKVHKLKICPKWRQQFEGYIKTMPPYYAGPLRRALARMGAPNLVPDTMDNNLSYTVITYLKKLKNQAKVEMDRLIASVGQKVPLNDGIKVDSRTKTSILQRKDFNQLLQNVGGNIQSLKQELTDFNTFTMAVSDPDILPQYYRNPYDIPRSHLLDQISRMKMNFLQKSYSNTKLVDHDQMHNVPIQQMGNYQDYLKKQPPLLRELENQPSRVHMFGNPFKVKNFNMVDEADEANFGQQPVKKRHHESPSVSPGPKRRKAGPLPRDLKYRRPSSPSPGTTPPASPAPASSDTEDSSMSDTESMETESVASEDENLSEEESPLVIAENIEQEKVTNHVTENSVNHSNVNSQSVLKNNVSEVESVRDRSHGHEISSKKEALMWSHNTRLRHTLFKEIKRPGRNYDTLFNHLNTVQGTLDMKSAFVRDVIREAGRFKKKVLIQMLEQYSKSLIQSESRKRTHISTGQWNSGR</sequence>
<dbReference type="Gene3D" id="3.40.50.410">
    <property type="entry name" value="von Willebrand factor, type A domain"/>
    <property type="match status" value="1"/>
</dbReference>
<evidence type="ECO:0000313" key="3">
    <source>
        <dbReference type="EMBL" id="OWF54609.1"/>
    </source>
</evidence>
<dbReference type="InterPro" id="IPR002035">
    <property type="entry name" value="VWF_A"/>
</dbReference>
<dbReference type="GO" id="GO:0034472">
    <property type="term" value="P:snRNA 3'-end processing"/>
    <property type="evidence" value="ECO:0007669"/>
    <property type="project" value="TreeGrafter"/>
</dbReference>
<dbReference type="STRING" id="6573.A0A210R0T1"/>
<gene>
    <name evidence="3" type="ORF">KP79_PYT20292</name>
</gene>
<name>A0A210R0T1_MIZYE</name>
<dbReference type="InterPro" id="IPR057413">
    <property type="entry name" value="Beta-barrel_INTS6"/>
</dbReference>
<dbReference type="CDD" id="cd00198">
    <property type="entry name" value="vWFA"/>
    <property type="match status" value="1"/>
</dbReference>
<feature type="compositionally biased region" description="Acidic residues" evidence="1">
    <location>
        <begin position="721"/>
        <end position="749"/>
    </location>
</feature>
<dbReference type="Pfam" id="PF15300">
    <property type="entry name" value="INT_SG_DDX_CT_C"/>
    <property type="match status" value="1"/>
</dbReference>
<feature type="domain" description="VWFA" evidence="2">
    <location>
        <begin position="3"/>
        <end position="131"/>
    </location>
</feature>
<dbReference type="PANTHER" id="PTHR12957">
    <property type="entry name" value="DEAD/H BOX POLYPEPTIDE 26/DICE1-RELATED"/>
    <property type="match status" value="1"/>
</dbReference>
<protein>
    <submittedName>
        <fullName evidence="3">Integrator complex subunit 6-A</fullName>
    </submittedName>
</protein>
<organism evidence="3 4">
    <name type="scientific">Mizuhopecten yessoensis</name>
    <name type="common">Japanese scallop</name>
    <name type="synonym">Patinopecten yessoensis</name>
    <dbReference type="NCBI Taxonomy" id="6573"/>
    <lineage>
        <taxon>Eukaryota</taxon>
        <taxon>Metazoa</taxon>
        <taxon>Spiralia</taxon>
        <taxon>Lophotrochozoa</taxon>
        <taxon>Mollusca</taxon>
        <taxon>Bivalvia</taxon>
        <taxon>Autobranchia</taxon>
        <taxon>Pteriomorphia</taxon>
        <taxon>Pectinida</taxon>
        <taxon>Pectinoidea</taxon>
        <taxon>Pectinidae</taxon>
        <taxon>Mizuhopecten</taxon>
    </lineage>
</organism>
<comment type="caution">
    <text evidence="3">The sequence shown here is derived from an EMBL/GenBank/DDBJ whole genome shotgun (WGS) entry which is preliminary data.</text>
</comment>
<evidence type="ECO:0000259" key="2">
    <source>
        <dbReference type="PROSITE" id="PS50234"/>
    </source>
</evidence>
<evidence type="ECO:0000256" key="1">
    <source>
        <dbReference type="SAM" id="MobiDB-lite"/>
    </source>
</evidence>
<dbReference type="SUPFAM" id="SSF53300">
    <property type="entry name" value="vWA-like"/>
    <property type="match status" value="1"/>
</dbReference>
<dbReference type="InterPro" id="IPR036465">
    <property type="entry name" value="vWFA_dom_sf"/>
</dbReference>
<dbReference type="FunFam" id="3.40.50.410:FF:000010">
    <property type="entry name" value="Integrator complex subunit 6 like"/>
    <property type="match status" value="1"/>
</dbReference>
<dbReference type="InterPro" id="IPR029307">
    <property type="entry name" value="INT_SG_DDX_CT_C"/>
</dbReference>
<dbReference type="Proteomes" id="UP000242188">
    <property type="component" value="Unassembled WGS sequence"/>
</dbReference>
<dbReference type="GO" id="GO:0032039">
    <property type="term" value="C:integrator complex"/>
    <property type="evidence" value="ECO:0007669"/>
    <property type="project" value="TreeGrafter"/>
</dbReference>
<accession>A0A210R0T1</accession>
<proteinExistence type="predicted"/>
<dbReference type="OrthoDB" id="9449012at2759"/>
<dbReference type="EMBL" id="NEDP02000973">
    <property type="protein sequence ID" value="OWF54609.1"/>
    <property type="molecule type" value="Genomic_DNA"/>
</dbReference>
<dbReference type="AlphaFoldDB" id="A0A210R0T1"/>
<dbReference type="PANTHER" id="PTHR12957:SF2">
    <property type="entry name" value="INTEGRATOR COMPLEX SUBUNIT 6"/>
    <property type="match status" value="1"/>
</dbReference>
<dbReference type="Pfam" id="PF25462">
    <property type="entry name" value="Beta-barrel_INTS6"/>
    <property type="match status" value="1"/>
</dbReference>
<feature type="compositionally biased region" description="Pro residues" evidence="1">
    <location>
        <begin position="704"/>
        <end position="715"/>
    </location>
</feature>
<dbReference type="Pfam" id="PF13519">
    <property type="entry name" value="VWA_2"/>
    <property type="match status" value="1"/>
</dbReference>
<reference evidence="3 4" key="1">
    <citation type="journal article" date="2017" name="Nat. Ecol. Evol.">
        <title>Scallop genome provides insights into evolution of bilaterian karyotype and development.</title>
        <authorList>
            <person name="Wang S."/>
            <person name="Zhang J."/>
            <person name="Jiao W."/>
            <person name="Li J."/>
            <person name="Xun X."/>
            <person name="Sun Y."/>
            <person name="Guo X."/>
            <person name="Huan P."/>
            <person name="Dong B."/>
            <person name="Zhang L."/>
            <person name="Hu X."/>
            <person name="Sun X."/>
            <person name="Wang J."/>
            <person name="Zhao C."/>
            <person name="Wang Y."/>
            <person name="Wang D."/>
            <person name="Huang X."/>
            <person name="Wang R."/>
            <person name="Lv J."/>
            <person name="Li Y."/>
            <person name="Zhang Z."/>
            <person name="Liu B."/>
            <person name="Lu W."/>
            <person name="Hui Y."/>
            <person name="Liang J."/>
            <person name="Zhou Z."/>
            <person name="Hou R."/>
            <person name="Li X."/>
            <person name="Liu Y."/>
            <person name="Li H."/>
            <person name="Ning X."/>
            <person name="Lin Y."/>
            <person name="Zhao L."/>
            <person name="Xing Q."/>
            <person name="Dou J."/>
            <person name="Li Y."/>
            <person name="Mao J."/>
            <person name="Guo H."/>
            <person name="Dou H."/>
            <person name="Li T."/>
            <person name="Mu C."/>
            <person name="Jiang W."/>
            <person name="Fu Q."/>
            <person name="Fu X."/>
            <person name="Miao Y."/>
            <person name="Liu J."/>
            <person name="Yu Q."/>
            <person name="Li R."/>
            <person name="Liao H."/>
            <person name="Li X."/>
            <person name="Kong Y."/>
            <person name="Jiang Z."/>
            <person name="Chourrout D."/>
            <person name="Li R."/>
            <person name="Bao Z."/>
        </authorList>
    </citation>
    <scope>NUCLEOTIDE SEQUENCE [LARGE SCALE GENOMIC DNA]</scope>
    <source>
        <strain evidence="3 4">PY_sf001</strain>
    </source>
</reference>
<feature type="region of interest" description="Disordered" evidence="1">
    <location>
        <begin position="665"/>
        <end position="749"/>
    </location>
</feature>
<dbReference type="InterPro" id="IPR051113">
    <property type="entry name" value="Integrator_subunit6"/>
</dbReference>
<evidence type="ECO:0000313" key="4">
    <source>
        <dbReference type="Proteomes" id="UP000242188"/>
    </source>
</evidence>
<dbReference type="PROSITE" id="PS50234">
    <property type="entry name" value="VWFA"/>
    <property type="match status" value="1"/>
</dbReference>